<dbReference type="Proteomes" id="UP000251313">
    <property type="component" value="Unassembled WGS sequence"/>
</dbReference>
<accession>A0AB38FRR0</accession>
<comment type="caution">
    <text evidence="1">The sequence shown here is derived from an EMBL/GenBank/DDBJ whole genome shotgun (WGS) entry which is preliminary data.</text>
</comment>
<dbReference type="AlphaFoldDB" id="A0AB38FRR0"/>
<dbReference type="EMBL" id="UAVL01000001">
    <property type="protein sequence ID" value="SQA60132.1"/>
    <property type="molecule type" value="Genomic_DNA"/>
</dbReference>
<organism evidence="1 2">
    <name type="scientific">Yokenella regensburgei</name>
    <dbReference type="NCBI Taxonomy" id="158877"/>
    <lineage>
        <taxon>Bacteria</taxon>
        <taxon>Pseudomonadati</taxon>
        <taxon>Pseudomonadota</taxon>
        <taxon>Gammaproteobacteria</taxon>
        <taxon>Enterobacterales</taxon>
        <taxon>Enterobacteriaceae</taxon>
        <taxon>Yokenella</taxon>
    </lineage>
</organism>
<sequence length="213" mass="24204">MQSFNHLHFGQVSAHIKKSFDELLPDPWLREEDGKFRFRSFQKAVVNRRAEYYLKTDPVFYQSETLNHYSGGIQRKYPELRADVASTILLQVVNEFLPLLPDISYNIGIHQIRITTEDRSPGYPAPEGIHQDGFSYIGIYCVGVNNIAGGDTTLISCEEETASRTTFKLNEGDAVIFNDVNYQHYTSAIVPLLPGKGYRDVFVMTFDGEQEPA</sequence>
<protein>
    <submittedName>
        <fullName evidence="1">Uncharacterized protein conserved in bacteria</fullName>
    </submittedName>
</protein>
<dbReference type="Gene3D" id="2.60.120.620">
    <property type="entry name" value="q2cbj1_9rhob like domain"/>
    <property type="match status" value="1"/>
</dbReference>
<dbReference type="GO" id="GO:0051213">
    <property type="term" value="F:dioxygenase activity"/>
    <property type="evidence" value="ECO:0007669"/>
    <property type="project" value="InterPro"/>
</dbReference>
<dbReference type="RefSeq" id="WP_038258571.1">
    <property type="nucleotide sequence ID" value="NZ_UAVL01000001.1"/>
</dbReference>
<reference evidence="1 2" key="1">
    <citation type="submission" date="2018-06" db="EMBL/GenBank/DDBJ databases">
        <authorList>
            <consortium name="Pathogen Informatics"/>
            <person name="Doyle S."/>
        </authorList>
    </citation>
    <scope>NUCLEOTIDE SEQUENCE [LARGE SCALE GENOMIC DNA]</scope>
    <source>
        <strain evidence="1 2">NCTC11967</strain>
    </source>
</reference>
<dbReference type="InterPro" id="IPR018724">
    <property type="entry name" value="2OG-Fe_dioxygenase"/>
</dbReference>
<proteinExistence type="predicted"/>
<gene>
    <name evidence="1" type="ORF">NCTC11967_00359</name>
</gene>
<dbReference type="Pfam" id="PF10014">
    <property type="entry name" value="2OG-Fe_Oxy_2"/>
    <property type="match status" value="1"/>
</dbReference>
<evidence type="ECO:0000313" key="2">
    <source>
        <dbReference type="Proteomes" id="UP000251313"/>
    </source>
</evidence>
<name>A0AB38FRR0_9ENTR</name>
<evidence type="ECO:0000313" key="1">
    <source>
        <dbReference type="EMBL" id="SQA60132.1"/>
    </source>
</evidence>